<protein>
    <recommendedName>
        <fullName evidence="1">DUF1543 domain-containing protein</fullName>
    </recommendedName>
</protein>
<proteinExistence type="predicted"/>
<dbReference type="EMBL" id="LQNU01000065">
    <property type="protein sequence ID" value="KZE78342.1"/>
    <property type="molecule type" value="Genomic_DNA"/>
</dbReference>
<keyword evidence="3" id="KW-1185">Reference proteome</keyword>
<evidence type="ECO:0000313" key="2">
    <source>
        <dbReference type="EMBL" id="KZE78342.1"/>
    </source>
</evidence>
<accession>A0A165R3I0</accession>
<organism evidence="2 3">
    <name type="scientific">Myroides marinus</name>
    <dbReference type="NCBI Taxonomy" id="703342"/>
    <lineage>
        <taxon>Bacteria</taxon>
        <taxon>Pseudomonadati</taxon>
        <taxon>Bacteroidota</taxon>
        <taxon>Flavobacteriia</taxon>
        <taxon>Flavobacteriales</taxon>
        <taxon>Flavobacteriaceae</taxon>
        <taxon>Myroides</taxon>
    </lineage>
</organism>
<dbReference type="AlphaFoldDB" id="A0A165R3I0"/>
<name>A0A165R3I0_9FLAO</name>
<dbReference type="InterPro" id="IPR011440">
    <property type="entry name" value="DUF1543"/>
</dbReference>
<sequence length="186" mass="21527">MTNKLFMTMLGATPTGRHIEQHDIYFGIGTEMKDLVPQIANFWPEGGPKLHVDAWREVNHVEGHQIEVVDREDYQPTGLKLFFLNLGGYKHGIFDEFHQTCLIVADSHKEAIQMVKNTSFYEEFNLPPKGYSHVDNKYGLDVDDIYEIDEILNDDLKQKYAIKITKTDKVLDDDKIELGYMKLNSF</sequence>
<reference evidence="2 3" key="1">
    <citation type="submission" date="2016-01" db="EMBL/GenBank/DDBJ databases">
        <title>Whole genome sequencing of Myroides marinus L41.</title>
        <authorList>
            <person name="Hong K.W."/>
        </authorList>
    </citation>
    <scope>NUCLEOTIDE SEQUENCE [LARGE SCALE GENOMIC DNA]</scope>
    <source>
        <strain evidence="2 3">L41</strain>
    </source>
</reference>
<feature type="domain" description="DUF1543" evidence="1">
    <location>
        <begin position="17"/>
        <end position="68"/>
    </location>
</feature>
<dbReference type="Pfam" id="PF07566">
    <property type="entry name" value="DUF1543"/>
    <property type="match status" value="1"/>
</dbReference>
<comment type="caution">
    <text evidence="2">The sequence shown here is derived from an EMBL/GenBank/DDBJ whole genome shotgun (WGS) entry which is preliminary data.</text>
</comment>
<dbReference type="OrthoDB" id="850243at2"/>
<evidence type="ECO:0000259" key="1">
    <source>
        <dbReference type="Pfam" id="PF07566"/>
    </source>
</evidence>
<gene>
    <name evidence="2" type="ORF">AV926_12895</name>
</gene>
<dbReference type="Proteomes" id="UP000076630">
    <property type="component" value="Unassembled WGS sequence"/>
</dbReference>
<dbReference type="Gene3D" id="3.10.20.10">
    <property type="match status" value="2"/>
</dbReference>
<evidence type="ECO:0000313" key="3">
    <source>
        <dbReference type="Proteomes" id="UP000076630"/>
    </source>
</evidence>
<dbReference type="RefSeq" id="WP_038984276.1">
    <property type="nucleotide sequence ID" value="NZ_JACAJU010000003.1"/>
</dbReference>